<dbReference type="Gene3D" id="3.40.50.720">
    <property type="entry name" value="NAD(P)-binding Rossmann-like Domain"/>
    <property type="match status" value="1"/>
</dbReference>
<evidence type="ECO:0000313" key="4">
    <source>
        <dbReference type="EMBL" id="WEW55441.1"/>
    </source>
</evidence>
<keyword evidence="5" id="KW-1185">Reference proteome</keyword>
<dbReference type="EMBL" id="CP120627">
    <property type="protein sequence ID" value="WEW55441.1"/>
    <property type="molecule type" value="Genomic_DNA"/>
</dbReference>
<dbReference type="InterPro" id="IPR002347">
    <property type="entry name" value="SDR_fam"/>
</dbReference>
<accession>A0AAF0DBI4</accession>
<comment type="similarity">
    <text evidence="1">Belongs to the short-chain dehydrogenases/reductases (SDR) family.</text>
</comment>
<sequence length="89" mass="9685">MAYSVSKAAGLHLMKALAATQGSKIRVNAVLPGLLLTEWGQRFPGEFVKIYEDKVPLKHVQQPTVDDCADIFITLAKNTSMTGQQIQVG</sequence>
<dbReference type="SUPFAM" id="SSF51735">
    <property type="entry name" value="NAD(P)-binding Rossmann-fold domains"/>
    <property type="match status" value="1"/>
</dbReference>
<dbReference type="PANTHER" id="PTHR43618:SF2">
    <property type="entry name" value="CHAIN DEHYDROGENASE, PUTATIVE (AFU_ORTHOLOGUE AFUA_6G06930)-RELATED"/>
    <property type="match status" value="1"/>
</dbReference>
<dbReference type="AlphaFoldDB" id="A0AAF0DBI4"/>
<evidence type="ECO:0000256" key="2">
    <source>
        <dbReference type="ARBA" id="ARBA00022857"/>
    </source>
</evidence>
<dbReference type="GO" id="GO:0016491">
    <property type="term" value="F:oxidoreductase activity"/>
    <property type="evidence" value="ECO:0007669"/>
    <property type="project" value="UniProtKB-KW"/>
</dbReference>
<dbReference type="Pfam" id="PF13561">
    <property type="entry name" value="adh_short_C2"/>
    <property type="match status" value="1"/>
</dbReference>
<evidence type="ECO:0000313" key="5">
    <source>
        <dbReference type="Proteomes" id="UP001219355"/>
    </source>
</evidence>
<evidence type="ECO:0000256" key="3">
    <source>
        <dbReference type="ARBA" id="ARBA00023002"/>
    </source>
</evidence>
<proteinExistence type="inferred from homology"/>
<keyword evidence="2" id="KW-0521">NADP</keyword>
<reference evidence="4" key="1">
    <citation type="submission" date="2023-03" db="EMBL/GenBank/DDBJ databases">
        <title>Emydomyces testavorans Genome Sequence.</title>
        <authorList>
            <person name="Hoyer L."/>
        </authorList>
    </citation>
    <scope>NUCLEOTIDE SEQUENCE</scope>
    <source>
        <strain evidence="4">16-2883</strain>
    </source>
</reference>
<dbReference type="InterPro" id="IPR052178">
    <property type="entry name" value="Sec_Metab_Biosynth_SDR"/>
</dbReference>
<organism evidence="4 5">
    <name type="scientific">Emydomyces testavorans</name>
    <dbReference type="NCBI Taxonomy" id="2070801"/>
    <lineage>
        <taxon>Eukaryota</taxon>
        <taxon>Fungi</taxon>
        <taxon>Dikarya</taxon>
        <taxon>Ascomycota</taxon>
        <taxon>Pezizomycotina</taxon>
        <taxon>Eurotiomycetes</taxon>
        <taxon>Eurotiomycetidae</taxon>
        <taxon>Onygenales</taxon>
        <taxon>Nannizziopsiaceae</taxon>
        <taxon>Emydomyces</taxon>
    </lineage>
</organism>
<protein>
    <submittedName>
        <fullName evidence="4">Uncharacterized protein</fullName>
    </submittedName>
</protein>
<dbReference type="Proteomes" id="UP001219355">
    <property type="component" value="Chromosome 1"/>
</dbReference>
<evidence type="ECO:0000256" key="1">
    <source>
        <dbReference type="ARBA" id="ARBA00006484"/>
    </source>
</evidence>
<dbReference type="InterPro" id="IPR036291">
    <property type="entry name" value="NAD(P)-bd_dom_sf"/>
</dbReference>
<name>A0AAF0DBI4_9EURO</name>
<dbReference type="CDD" id="cd05233">
    <property type="entry name" value="SDR_c"/>
    <property type="match status" value="1"/>
</dbReference>
<keyword evidence="3" id="KW-0560">Oxidoreductase</keyword>
<dbReference type="PRINTS" id="PR00081">
    <property type="entry name" value="GDHRDH"/>
</dbReference>
<dbReference type="PANTHER" id="PTHR43618">
    <property type="entry name" value="7-ALPHA-HYDROXYSTEROID DEHYDROGENASE"/>
    <property type="match status" value="1"/>
</dbReference>
<gene>
    <name evidence="4" type="ORF">PRK78_000872</name>
</gene>